<dbReference type="GO" id="GO:0005507">
    <property type="term" value="F:copper ion binding"/>
    <property type="evidence" value="ECO:0007669"/>
    <property type="project" value="TreeGrafter"/>
</dbReference>
<dbReference type="InterPro" id="IPR023299">
    <property type="entry name" value="ATPase_P-typ_cyto_dom_N"/>
</dbReference>
<dbReference type="FunFam" id="2.70.150.10:FF:000002">
    <property type="entry name" value="Copper-transporting ATPase 1, putative"/>
    <property type="match status" value="1"/>
</dbReference>
<dbReference type="Pfam" id="PF12156">
    <property type="entry name" value="ATPase-cat_bd"/>
    <property type="match status" value="1"/>
</dbReference>
<dbReference type="Gene3D" id="3.40.50.1000">
    <property type="entry name" value="HAD superfamily/HAD-like"/>
    <property type="match status" value="1"/>
</dbReference>
<dbReference type="InterPro" id="IPR027256">
    <property type="entry name" value="P-typ_ATPase_IB"/>
</dbReference>
<evidence type="ECO:0000256" key="5">
    <source>
        <dbReference type="ARBA" id="ARBA00022553"/>
    </source>
</evidence>
<dbReference type="InterPro" id="IPR006121">
    <property type="entry name" value="HMA_dom"/>
</dbReference>
<dbReference type="Gene3D" id="2.70.150.10">
    <property type="entry name" value="Calcium-transporting ATPase, cytoplasmic transduction domain A"/>
    <property type="match status" value="1"/>
</dbReference>
<keyword evidence="8 15" id="KW-0547">Nucleotide-binding</keyword>
<dbReference type="InterPro" id="IPR018303">
    <property type="entry name" value="ATPase_P-typ_P_site"/>
</dbReference>
<keyword evidence="13" id="KW-0406">Ion transport</keyword>
<dbReference type="PROSITE" id="PS50846">
    <property type="entry name" value="HMA_2"/>
    <property type="match status" value="1"/>
</dbReference>
<keyword evidence="7 15" id="KW-0479">Metal-binding</keyword>
<dbReference type="SUPFAM" id="SSF56784">
    <property type="entry name" value="HAD-like"/>
    <property type="match status" value="1"/>
</dbReference>
<dbReference type="AlphaFoldDB" id="A0A831K892"/>
<dbReference type="Pfam" id="PF00702">
    <property type="entry name" value="Hydrolase"/>
    <property type="match status" value="1"/>
</dbReference>
<dbReference type="InterPro" id="IPR021993">
    <property type="entry name" value="ATPase-cat-bd"/>
</dbReference>
<dbReference type="Proteomes" id="UP000885822">
    <property type="component" value="Unassembled WGS sequence"/>
</dbReference>
<dbReference type="InterPro" id="IPR036412">
    <property type="entry name" value="HAD-like_sf"/>
</dbReference>
<evidence type="ECO:0000256" key="9">
    <source>
        <dbReference type="ARBA" id="ARBA00022840"/>
    </source>
</evidence>
<comment type="similarity">
    <text evidence="2 15">Belongs to the cation transport ATPase (P-type) (TC 3.A.3) family. Type IB subfamily.</text>
</comment>
<dbReference type="InterPro" id="IPR001757">
    <property type="entry name" value="P_typ_ATPase"/>
</dbReference>
<dbReference type="GO" id="GO:0005886">
    <property type="term" value="C:plasma membrane"/>
    <property type="evidence" value="ECO:0007669"/>
    <property type="project" value="UniProtKB-SubCell"/>
</dbReference>
<dbReference type="Gene3D" id="3.30.70.100">
    <property type="match status" value="1"/>
</dbReference>
<dbReference type="GO" id="GO:0005524">
    <property type="term" value="F:ATP binding"/>
    <property type="evidence" value="ECO:0007669"/>
    <property type="project" value="UniProtKB-UniRule"/>
</dbReference>
<evidence type="ECO:0000256" key="8">
    <source>
        <dbReference type="ARBA" id="ARBA00022741"/>
    </source>
</evidence>
<evidence type="ECO:0000256" key="12">
    <source>
        <dbReference type="ARBA" id="ARBA00022989"/>
    </source>
</evidence>
<dbReference type="InterPro" id="IPR017969">
    <property type="entry name" value="Heavy-metal-associated_CS"/>
</dbReference>
<evidence type="ECO:0000256" key="14">
    <source>
        <dbReference type="ARBA" id="ARBA00023136"/>
    </source>
</evidence>
<dbReference type="NCBIfam" id="TIGR01525">
    <property type="entry name" value="ATPase-IB_hvy"/>
    <property type="match status" value="1"/>
</dbReference>
<keyword evidence="6 15" id="KW-0812">Transmembrane</keyword>
<dbReference type="InterPro" id="IPR059000">
    <property type="entry name" value="ATPase_P-type_domA"/>
</dbReference>
<keyword evidence="11" id="KW-1278">Translocase</keyword>
<dbReference type="NCBIfam" id="TIGR01511">
    <property type="entry name" value="ATPase-IB1_Cu"/>
    <property type="match status" value="1"/>
</dbReference>
<dbReference type="GO" id="GO:0055070">
    <property type="term" value="P:copper ion homeostasis"/>
    <property type="evidence" value="ECO:0007669"/>
    <property type="project" value="TreeGrafter"/>
</dbReference>
<dbReference type="SUPFAM" id="SSF81665">
    <property type="entry name" value="Calcium ATPase, transmembrane domain M"/>
    <property type="match status" value="1"/>
</dbReference>
<dbReference type="NCBIfam" id="TIGR01494">
    <property type="entry name" value="ATPase_P-type"/>
    <property type="match status" value="1"/>
</dbReference>
<dbReference type="Pfam" id="PF00122">
    <property type="entry name" value="E1-E2_ATPase"/>
    <property type="match status" value="1"/>
</dbReference>
<comment type="subcellular location">
    <subcellularLocation>
        <location evidence="1">Cell membrane</location>
        <topology evidence="1">Multi-pass membrane protein</topology>
    </subcellularLocation>
</comment>
<dbReference type="InterPro" id="IPR036163">
    <property type="entry name" value="HMA_dom_sf"/>
</dbReference>
<keyword evidence="5" id="KW-0597">Phosphoprotein</keyword>
<dbReference type="PANTHER" id="PTHR43520:SF5">
    <property type="entry name" value="CATION-TRANSPORTING P-TYPE ATPASE-RELATED"/>
    <property type="match status" value="1"/>
</dbReference>
<proteinExistence type="inferred from homology"/>
<dbReference type="GO" id="GO:0016887">
    <property type="term" value="F:ATP hydrolysis activity"/>
    <property type="evidence" value="ECO:0007669"/>
    <property type="project" value="InterPro"/>
</dbReference>
<dbReference type="SUPFAM" id="SSF81653">
    <property type="entry name" value="Calcium ATPase, transduction domain A"/>
    <property type="match status" value="1"/>
</dbReference>
<feature type="transmembrane region" description="Helical" evidence="15">
    <location>
        <begin position="423"/>
        <end position="443"/>
    </location>
</feature>
<dbReference type="InterPro" id="IPR008250">
    <property type="entry name" value="ATPase_P-typ_transduc_dom_A_sf"/>
</dbReference>
<evidence type="ECO:0000256" key="6">
    <source>
        <dbReference type="ARBA" id="ARBA00022692"/>
    </source>
</evidence>
<dbReference type="EMBL" id="DRCV01000081">
    <property type="protein sequence ID" value="HDK37730.1"/>
    <property type="molecule type" value="Genomic_DNA"/>
</dbReference>
<evidence type="ECO:0000313" key="17">
    <source>
        <dbReference type="EMBL" id="HDK37730.1"/>
    </source>
</evidence>
<name>A0A831K892_9GAMM</name>
<dbReference type="PROSITE" id="PS00154">
    <property type="entry name" value="ATPASE_E1_E2"/>
    <property type="match status" value="1"/>
</dbReference>
<dbReference type="Pfam" id="PF00403">
    <property type="entry name" value="HMA"/>
    <property type="match status" value="1"/>
</dbReference>
<keyword evidence="3" id="KW-0813">Transport</keyword>
<gene>
    <name evidence="17" type="ORF">ENG92_01775</name>
</gene>
<organism evidence="17">
    <name type="scientific">Thiolapillus brandeum</name>
    <dbReference type="NCBI Taxonomy" id="1076588"/>
    <lineage>
        <taxon>Bacteria</taxon>
        <taxon>Pseudomonadati</taxon>
        <taxon>Pseudomonadota</taxon>
        <taxon>Gammaproteobacteria</taxon>
        <taxon>Chromatiales</taxon>
        <taxon>Sedimenticolaceae</taxon>
        <taxon>Thiolapillus</taxon>
    </lineage>
</organism>
<keyword evidence="10" id="KW-0460">Magnesium</keyword>
<feature type="transmembrane region" description="Helical" evidence="15">
    <location>
        <begin position="208"/>
        <end position="229"/>
    </location>
</feature>
<feature type="domain" description="HMA" evidence="16">
    <location>
        <begin position="91"/>
        <end position="157"/>
    </location>
</feature>
<accession>A0A831K892</accession>
<evidence type="ECO:0000259" key="16">
    <source>
        <dbReference type="PROSITE" id="PS50846"/>
    </source>
</evidence>
<feature type="transmembrane region" description="Helical" evidence="15">
    <location>
        <begin position="449"/>
        <end position="477"/>
    </location>
</feature>
<feature type="transmembrane region" description="Helical" evidence="15">
    <location>
        <begin position="175"/>
        <end position="196"/>
    </location>
</feature>
<comment type="caution">
    <text evidence="17">The sequence shown here is derived from an EMBL/GenBank/DDBJ whole genome shotgun (WGS) entry which is preliminary data.</text>
</comment>
<keyword evidence="14 15" id="KW-0472">Membrane</keyword>
<dbReference type="PROSITE" id="PS01047">
    <property type="entry name" value="HMA_1"/>
    <property type="match status" value="1"/>
</dbReference>
<sequence length="707" mass="77008">MSTKDGSCFHCSLPLPDQNFSAKIDGEERRFCCFGCQSVCEAIYAAGMEGFYQRTPEGTLLEPPPTPPEDLGLYDIEEVQAEFIHENGQEREIHLLVEGIHCAACVWLIEHTLNKLPGVLSARVNLSAKRLLLRWDNSRIKLSEIIGQLARIGYTATPFDPEAAEGILKKQTRDLLFRITFAGFTMMNLLWVSIALYSGADEGEYRSLFHWVGFTLATPTLFYSGWPFLKGAWISLRTGHLGMDLPIALGATATWAYSSWVTFGNLPDHQVYFDTVVNFIFVILIGRHLEGVSKRHAVAATQRLLDLQPRVALVVQGGEEKSLPIRRVQMGDRVMVKPGAKIPVDGIILEGESQVDEAMLSGESSPVSKHPGDKVSAGTVNSEGTLIIEVTGTLTNTALGRIIRLVEEAQASKAPIQCMADRIVPWFVLATLSLATLTFFIWFHKDIEIALMAATSVLIITCPCAFGLATPMAIAVASGQGARHGILVKNGAVLETLSHVDHFVFDKTGTLTQGKMKVMKLISAGNLDKQQLLTMAAAGERLSEHSIAQAIVGAAEEAGLDYRSMETSRFSSKSGQGIKARINGHELIIGNPGWLSANGVSVDENLEYSSQVLEEQAISAIHIAIDGIHQGIIGIADNLRPDARSLIKSMQAQGIELTLLTGDRRRVAEAVARQLGNMHVIAEVLPEDKDRVIADLQKQGKQVAMVG</sequence>
<dbReference type="CDD" id="cd00371">
    <property type="entry name" value="HMA"/>
    <property type="match status" value="1"/>
</dbReference>
<dbReference type="Gene3D" id="3.40.1110.10">
    <property type="entry name" value="Calcium-transporting ATPase, cytoplasmic domain N"/>
    <property type="match status" value="1"/>
</dbReference>
<dbReference type="SUPFAM" id="SSF55008">
    <property type="entry name" value="HMA, heavy metal-associated domain"/>
    <property type="match status" value="1"/>
</dbReference>
<evidence type="ECO:0000256" key="11">
    <source>
        <dbReference type="ARBA" id="ARBA00022967"/>
    </source>
</evidence>
<evidence type="ECO:0000256" key="4">
    <source>
        <dbReference type="ARBA" id="ARBA00022475"/>
    </source>
</evidence>
<reference evidence="17" key="1">
    <citation type="journal article" date="2020" name="mSystems">
        <title>Genome- and Community-Level Interaction Insights into Carbon Utilization and Element Cycling Functions of Hydrothermarchaeota in Hydrothermal Sediment.</title>
        <authorList>
            <person name="Zhou Z."/>
            <person name="Liu Y."/>
            <person name="Xu W."/>
            <person name="Pan J."/>
            <person name="Luo Z.H."/>
            <person name="Li M."/>
        </authorList>
    </citation>
    <scope>NUCLEOTIDE SEQUENCE [LARGE SCALE GENOMIC DNA]</scope>
    <source>
        <strain evidence="17">HyVt-26</strain>
    </source>
</reference>
<evidence type="ECO:0000256" key="7">
    <source>
        <dbReference type="ARBA" id="ARBA00022723"/>
    </source>
</evidence>
<protein>
    <submittedName>
        <fullName evidence="17">Heavy metal translocating P-type ATPase</fullName>
    </submittedName>
</protein>
<keyword evidence="9 15" id="KW-0067">ATP-binding</keyword>
<dbReference type="InterPro" id="IPR023298">
    <property type="entry name" value="ATPase_P-typ_TM_dom_sf"/>
</dbReference>
<dbReference type="InterPro" id="IPR023214">
    <property type="entry name" value="HAD_sf"/>
</dbReference>
<dbReference type="PRINTS" id="PR00943">
    <property type="entry name" value="CUATPASE"/>
</dbReference>
<evidence type="ECO:0000256" key="13">
    <source>
        <dbReference type="ARBA" id="ARBA00023065"/>
    </source>
</evidence>
<dbReference type="PANTHER" id="PTHR43520">
    <property type="entry name" value="ATP7, ISOFORM B"/>
    <property type="match status" value="1"/>
</dbReference>
<evidence type="ECO:0000256" key="15">
    <source>
        <dbReference type="RuleBase" id="RU362081"/>
    </source>
</evidence>
<keyword evidence="4 15" id="KW-1003">Cell membrane</keyword>
<dbReference type="PRINTS" id="PR00119">
    <property type="entry name" value="CATATPASE"/>
</dbReference>
<dbReference type="GO" id="GO:0043682">
    <property type="term" value="F:P-type divalent copper transporter activity"/>
    <property type="evidence" value="ECO:0007669"/>
    <property type="project" value="TreeGrafter"/>
</dbReference>
<evidence type="ECO:0000256" key="10">
    <source>
        <dbReference type="ARBA" id="ARBA00022842"/>
    </source>
</evidence>
<keyword evidence="12 15" id="KW-1133">Transmembrane helix</keyword>
<evidence type="ECO:0000256" key="1">
    <source>
        <dbReference type="ARBA" id="ARBA00004651"/>
    </source>
</evidence>
<feature type="non-terminal residue" evidence="17">
    <location>
        <position position="707"/>
    </location>
</feature>
<evidence type="ECO:0000256" key="2">
    <source>
        <dbReference type="ARBA" id="ARBA00006024"/>
    </source>
</evidence>
<evidence type="ECO:0000256" key="3">
    <source>
        <dbReference type="ARBA" id="ARBA00022448"/>
    </source>
</evidence>